<proteinExistence type="predicted"/>
<dbReference type="RefSeq" id="WP_259095054.1">
    <property type="nucleotide sequence ID" value="NZ_BAAAZC010000055.1"/>
</dbReference>
<dbReference type="InterPro" id="IPR017937">
    <property type="entry name" value="Thioredoxin_CS"/>
</dbReference>
<feature type="chain" id="PRO_5045707226" description="Thioredoxin domain-containing protein" evidence="4">
    <location>
        <begin position="23"/>
        <end position="375"/>
    </location>
</feature>
<keyword evidence="7" id="KW-1185">Reference proteome</keyword>
<dbReference type="InterPro" id="IPR000866">
    <property type="entry name" value="AhpC/TSA"/>
</dbReference>
<feature type="domain" description="Thioredoxin" evidence="5">
    <location>
        <begin position="29"/>
        <end position="193"/>
    </location>
</feature>
<dbReference type="EMBL" id="BAAAZC010000055">
    <property type="protein sequence ID" value="GAA3995348.1"/>
    <property type="molecule type" value="Genomic_DNA"/>
</dbReference>
<evidence type="ECO:0000256" key="2">
    <source>
        <dbReference type="ARBA" id="ARBA00022748"/>
    </source>
</evidence>
<reference evidence="7" key="1">
    <citation type="journal article" date="2019" name="Int. J. Syst. Evol. Microbiol.">
        <title>The Global Catalogue of Microorganisms (GCM) 10K type strain sequencing project: providing services to taxonomists for standard genome sequencing and annotation.</title>
        <authorList>
            <consortium name="The Broad Institute Genomics Platform"/>
            <consortium name="The Broad Institute Genome Sequencing Center for Infectious Disease"/>
            <person name="Wu L."/>
            <person name="Ma J."/>
        </authorList>
    </citation>
    <scope>NUCLEOTIDE SEQUENCE [LARGE SCALE GENOMIC DNA]</scope>
    <source>
        <strain evidence="7">JCM 16601</strain>
    </source>
</reference>
<feature type="domain" description="Thioredoxin" evidence="5">
    <location>
        <begin position="221"/>
        <end position="369"/>
    </location>
</feature>
<dbReference type="Pfam" id="PF08534">
    <property type="entry name" value="Redoxin"/>
    <property type="match status" value="1"/>
</dbReference>
<gene>
    <name evidence="6" type="ORF">GCM10022210_57320</name>
</gene>
<evidence type="ECO:0000256" key="3">
    <source>
        <dbReference type="ARBA" id="ARBA00023284"/>
    </source>
</evidence>
<evidence type="ECO:0000256" key="1">
    <source>
        <dbReference type="ARBA" id="ARBA00004196"/>
    </source>
</evidence>
<dbReference type="Proteomes" id="UP001500742">
    <property type="component" value="Unassembled WGS sequence"/>
</dbReference>
<dbReference type="CDD" id="cd02969">
    <property type="entry name" value="PRX_like1"/>
    <property type="match status" value="1"/>
</dbReference>
<accession>A0ABP7RBN2</accession>
<dbReference type="PROSITE" id="PS00194">
    <property type="entry name" value="THIOREDOXIN_1"/>
    <property type="match status" value="1"/>
</dbReference>
<dbReference type="CDD" id="cd02966">
    <property type="entry name" value="TlpA_like_family"/>
    <property type="match status" value="1"/>
</dbReference>
<dbReference type="InterPro" id="IPR047262">
    <property type="entry name" value="PRX-like1"/>
</dbReference>
<dbReference type="PROSITE" id="PS51352">
    <property type="entry name" value="THIOREDOXIN_2"/>
    <property type="match status" value="2"/>
</dbReference>
<keyword evidence="4" id="KW-0732">Signal</keyword>
<organism evidence="6 7">
    <name type="scientific">Mucilaginibacter dorajii</name>
    <dbReference type="NCBI Taxonomy" id="692994"/>
    <lineage>
        <taxon>Bacteria</taxon>
        <taxon>Pseudomonadati</taxon>
        <taxon>Bacteroidota</taxon>
        <taxon>Sphingobacteriia</taxon>
        <taxon>Sphingobacteriales</taxon>
        <taxon>Sphingobacteriaceae</taxon>
        <taxon>Mucilaginibacter</taxon>
    </lineage>
</organism>
<dbReference type="PANTHER" id="PTHR43640">
    <property type="entry name" value="OS07G0260300 PROTEIN"/>
    <property type="match status" value="1"/>
</dbReference>
<dbReference type="SUPFAM" id="SSF52833">
    <property type="entry name" value="Thioredoxin-like"/>
    <property type="match status" value="2"/>
</dbReference>
<dbReference type="InterPro" id="IPR036249">
    <property type="entry name" value="Thioredoxin-like_sf"/>
</dbReference>
<evidence type="ECO:0000256" key="4">
    <source>
        <dbReference type="SAM" id="SignalP"/>
    </source>
</evidence>
<protein>
    <recommendedName>
        <fullName evidence="5">Thioredoxin domain-containing protein</fullName>
    </recommendedName>
</protein>
<sequence>MKLTLKIFLLFCLLSINYPVSAQVNRTTLAIGSAAPDFRLGGIDGKTYTLQSFKDAKVLAIVFICNHCPTSQAYEDRLVKLTDDYAAKGVKVVAIDPNNPASLRLDELGYSDVGDSFEDMKIRAKDRHFNFPYLYDGETEVTSTQYGPVATPHIFIFDKDRKLRYNGRIDDMENPAKTPKSLDARNAIDALLTGKEVAVPVTKTFGCSIKWAEKQDWIKKAAITWANEPVKLDTIDAAGIADLIKNKTDKLRLINLWATWCGPCVAEFPDLVTVMHLYRDRGLEFVSISADDPARKDKALSFLKSKQASGPNYLYTGDDKYKMIEAVDPKWDGALPYTMLVDPDGKVVYRHQGAIDIEELKKVVFDDATMGRIYK</sequence>
<evidence type="ECO:0000313" key="7">
    <source>
        <dbReference type="Proteomes" id="UP001500742"/>
    </source>
</evidence>
<dbReference type="Gene3D" id="3.40.30.10">
    <property type="entry name" value="Glutaredoxin"/>
    <property type="match status" value="2"/>
</dbReference>
<feature type="signal peptide" evidence="4">
    <location>
        <begin position="1"/>
        <end position="22"/>
    </location>
</feature>
<dbReference type="InterPro" id="IPR013766">
    <property type="entry name" value="Thioredoxin_domain"/>
</dbReference>
<name>A0ABP7RBN2_9SPHI</name>
<keyword evidence="3" id="KW-0676">Redox-active center</keyword>
<keyword evidence="2" id="KW-0201">Cytochrome c-type biogenesis</keyword>
<dbReference type="InterPro" id="IPR013740">
    <property type="entry name" value="Redoxin"/>
</dbReference>
<dbReference type="PANTHER" id="PTHR43640:SF1">
    <property type="entry name" value="THIOREDOXIN-DEPENDENT PEROXIREDOXIN"/>
    <property type="match status" value="1"/>
</dbReference>
<comment type="subcellular location">
    <subcellularLocation>
        <location evidence="1">Cell envelope</location>
    </subcellularLocation>
</comment>
<evidence type="ECO:0000259" key="5">
    <source>
        <dbReference type="PROSITE" id="PS51352"/>
    </source>
</evidence>
<evidence type="ECO:0000313" key="6">
    <source>
        <dbReference type="EMBL" id="GAA3995348.1"/>
    </source>
</evidence>
<dbReference type="Pfam" id="PF00578">
    <property type="entry name" value="AhpC-TSA"/>
    <property type="match status" value="1"/>
</dbReference>
<comment type="caution">
    <text evidence="6">The sequence shown here is derived from an EMBL/GenBank/DDBJ whole genome shotgun (WGS) entry which is preliminary data.</text>
</comment>